<sequence length="58" mass="6826">MKNKHEDLGSFINMSKNYQKQMMNQAAEYFHENMKVIQKNLQECDMKCIVGKLQNGTN</sequence>
<evidence type="ECO:0000313" key="2">
    <source>
        <dbReference type="Proteomes" id="UP000683925"/>
    </source>
</evidence>
<dbReference type="AlphaFoldDB" id="A0A8S1U8C6"/>
<proteinExistence type="predicted"/>
<comment type="caution">
    <text evidence="1">The sequence shown here is derived from an EMBL/GenBank/DDBJ whole genome shotgun (WGS) entry which is preliminary data.</text>
</comment>
<name>A0A8S1U8C6_PAROT</name>
<accession>A0A8S1U8C6</accession>
<protein>
    <submittedName>
        <fullName evidence="1">Uncharacterized protein</fullName>
    </submittedName>
</protein>
<evidence type="ECO:0000313" key="1">
    <source>
        <dbReference type="EMBL" id="CAD8161355.1"/>
    </source>
</evidence>
<dbReference type="Proteomes" id="UP000683925">
    <property type="component" value="Unassembled WGS sequence"/>
</dbReference>
<organism evidence="1 2">
    <name type="scientific">Paramecium octaurelia</name>
    <dbReference type="NCBI Taxonomy" id="43137"/>
    <lineage>
        <taxon>Eukaryota</taxon>
        <taxon>Sar</taxon>
        <taxon>Alveolata</taxon>
        <taxon>Ciliophora</taxon>
        <taxon>Intramacronucleata</taxon>
        <taxon>Oligohymenophorea</taxon>
        <taxon>Peniculida</taxon>
        <taxon>Parameciidae</taxon>
        <taxon>Paramecium</taxon>
    </lineage>
</organism>
<reference evidence="1" key="1">
    <citation type="submission" date="2021-01" db="EMBL/GenBank/DDBJ databases">
        <authorList>
            <consortium name="Genoscope - CEA"/>
            <person name="William W."/>
        </authorList>
    </citation>
    <scope>NUCLEOTIDE SEQUENCE</scope>
</reference>
<keyword evidence="2" id="KW-1185">Reference proteome</keyword>
<dbReference type="EMBL" id="CAJJDP010000039">
    <property type="protein sequence ID" value="CAD8161355.1"/>
    <property type="molecule type" value="Genomic_DNA"/>
</dbReference>
<gene>
    <name evidence="1" type="ORF">POCTA_138.1.T0390347</name>
</gene>